<accession>A0A928Z3L8</accession>
<dbReference type="AlphaFoldDB" id="A0A928Z3L8"/>
<organism evidence="1 2">
    <name type="scientific">Romeriopsis navalis LEGE 11480</name>
    <dbReference type="NCBI Taxonomy" id="2777977"/>
    <lineage>
        <taxon>Bacteria</taxon>
        <taxon>Bacillati</taxon>
        <taxon>Cyanobacteriota</taxon>
        <taxon>Cyanophyceae</taxon>
        <taxon>Leptolyngbyales</taxon>
        <taxon>Leptolyngbyaceae</taxon>
        <taxon>Romeriopsis</taxon>
        <taxon>Romeriopsis navalis</taxon>
    </lineage>
</organism>
<evidence type="ECO:0000313" key="1">
    <source>
        <dbReference type="EMBL" id="MBE9030814.1"/>
    </source>
</evidence>
<dbReference type="Pfam" id="PF11237">
    <property type="entry name" value="DUF3038"/>
    <property type="match status" value="1"/>
</dbReference>
<comment type="caution">
    <text evidence="1">The sequence shown here is derived from an EMBL/GenBank/DDBJ whole genome shotgun (WGS) entry which is preliminary data.</text>
</comment>
<evidence type="ECO:0000313" key="2">
    <source>
        <dbReference type="Proteomes" id="UP000625316"/>
    </source>
</evidence>
<protein>
    <submittedName>
        <fullName evidence="1">DUF3038 domain-containing protein</fullName>
    </submittedName>
</protein>
<name>A0A928Z3L8_9CYAN</name>
<sequence length="210" mass="23769">MIVSEGVMQENPPIPNSTAATPLILETLPNVLAEDSECPRRTRSQLDLLLLAIEALDLTGSEAILAVSQELDLQSVIRHRVALWRLRSTNPMRRLSQRQPMNLSEAKALTVIICNLARRLTVILRQLVLAQRQMAQGEDSAIQVLQLQDYLDRYRALFRARMNQRRTMSLYDSDEALNTLALEQLTRLLFCTGTSGLQRLWISLFDGEVA</sequence>
<dbReference type="InterPro" id="IPR021399">
    <property type="entry name" value="DUF3038"/>
</dbReference>
<dbReference type="RefSeq" id="WP_264325642.1">
    <property type="nucleotide sequence ID" value="NZ_JADEXQ010000045.1"/>
</dbReference>
<reference evidence="1" key="1">
    <citation type="submission" date="2020-10" db="EMBL/GenBank/DDBJ databases">
        <authorList>
            <person name="Castelo-Branco R."/>
            <person name="Eusebio N."/>
            <person name="Adriana R."/>
            <person name="Vieira A."/>
            <person name="Brugerolle De Fraissinette N."/>
            <person name="Rezende De Castro R."/>
            <person name="Schneider M.P."/>
            <person name="Vasconcelos V."/>
            <person name="Leao P.N."/>
        </authorList>
    </citation>
    <scope>NUCLEOTIDE SEQUENCE</scope>
    <source>
        <strain evidence="1">LEGE 11480</strain>
    </source>
</reference>
<dbReference type="EMBL" id="JADEXQ010000045">
    <property type="protein sequence ID" value="MBE9030814.1"/>
    <property type="molecule type" value="Genomic_DNA"/>
</dbReference>
<proteinExistence type="predicted"/>
<gene>
    <name evidence="1" type="ORF">IQ266_13845</name>
</gene>
<dbReference type="Proteomes" id="UP000625316">
    <property type="component" value="Unassembled WGS sequence"/>
</dbReference>
<keyword evidence="2" id="KW-1185">Reference proteome</keyword>